<evidence type="ECO:0000313" key="4">
    <source>
        <dbReference type="Proteomes" id="UP001175211"/>
    </source>
</evidence>
<evidence type="ECO:0000256" key="1">
    <source>
        <dbReference type="SAM" id="Coils"/>
    </source>
</evidence>
<dbReference type="GeneID" id="85361821"/>
<evidence type="ECO:0000256" key="2">
    <source>
        <dbReference type="SAM" id="MobiDB-lite"/>
    </source>
</evidence>
<feature type="region of interest" description="Disordered" evidence="2">
    <location>
        <begin position="293"/>
        <end position="314"/>
    </location>
</feature>
<accession>A0AA39JN18</accession>
<dbReference type="EMBL" id="JAUEPS010000058">
    <property type="protein sequence ID" value="KAK0443413.1"/>
    <property type="molecule type" value="Genomic_DNA"/>
</dbReference>
<protein>
    <submittedName>
        <fullName evidence="3">Uncharacterized protein</fullName>
    </submittedName>
</protein>
<gene>
    <name evidence="3" type="ORF">EV420DRAFT_1649201</name>
</gene>
<dbReference type="Proteomes" id="UP001175211">
    <property type="component" value="Unassembled WGS sequence"/>
</dbReference>
<feature type="coiled-coil region" evidence="1">
    <location>
        <begin position="258"/>
        <end position="285"/>
    </location>
</feature>
<keyword evidence="4" id="KW-1185">Reference proteome</keyword>
<proteinExistence type="predicted"/>
<feature type="compositionally biased region" description="Low complexity" evidence="2">
    <location>
        <begin position="300"/>
        <end position="314"/>
    </location>
</feature>
<comment type="caution">
    <text evidence="3">The sequence shown here is derived from an EMBL/GenBank/DDBJ whole genome shotgun (WGS) entry which is preliminary data.</text>
</comment>
<reference evidence="3" key="1">
    <citation type="submission" date="2023-06" db="EMBL/GenBank/DDBJ databases">
        <authorList>
            <consortium name="Lawrence Berkeley National Laboratory"/>
            <person name="Ahrendt S."/>
            <person name="Sahu N."/>
            <person name="Indic B."/>
            <person name="Wong-Bajracharya J."/>
            <person name="Merenyi Z."/>
            <person name="Ke H.-M."/>
            <person name="Monk M."/>
            <person name="Kocsube S."/>
            <person name="Drula E."/>
            <person name="Lipzen A."/>
            <person name="Balint B."/>
            <person name="Henrissat B."/>
            <person name="Andreopoulos B."/>
            <person name="Martin F.M."/>
            <person name="Harder C.B."/>
            <person name="Rigling D."/>
            <person name="Ford K.L."/>
            <person name="Foster G.D."/>
            <person name="Pangilinan J."/>
            <person name="Papanicolaou A."/>
            <person name="Barry K."/>
            <person name="LaButti K."/>
            <person name="Viragh M."/>
            <person name="Koriabine M."/>
            <person name="Yan M."/>
            <person name="Riley R."/>
            <person name="Champramary S."/>
            <person name="Plett K.L."/>
            <person name="Tsai I.J."/>
            <person name="Slot J."/>
            <person name="Sipos G."/>
            <person name="Plett J."/>
            <person name="Nagy L.G."/>
            <person name="Grigoriev I.V."/>
        </authorList>
    </citation>
    <scope>NUCLEOTIDE SEQUENCE</scope>
    <source>
        <strain evidence="3">CCBAS 213</strain>
    </source>
</reference>
<keyword evidence="1" id="KW-0175">Coiled coil</keyword>
<evidence type="ECO:0000313" key="3">
    <source>
        <dbReference type="EMBL" id="KAK0443413.1"/>
    </source>
</evidence>
<organism evidence="3 4">
    <name type="scientific">Armillaria tabescens</name>
    <name type="common">Ringless honey mushroom</name>
    <name type="synonym">Agaricus tabescens</name>
    <dbReference type="NCBI Taxonomy" id="1929756"/>
    <lineage>
        <taxon>Eukaryota</taxon>
        <taxon>Fungi</taxon>
        <taxon>Dikarya</taxon>
        <taxon>Basidiomycota</taxon>
        <taxon>Agaricomycotina</taxon>
        <taxon>Agaricomycetes</taxon>
        <taxon>Agaricomycetidae</taxon>
        <taxon>Agaricales</taxon>
        <taxon>Marasmiineae</taxon>
        <taxon>Physalacriaceae</taxon>
        <taxon>Desarmillaria</taxon>
    </lineage>
</organism>
<sequence length="349" mass="38957">MSPPFLQQTEAKAYAQQITSMTGLRNAIIDVCHDLMSQWLGLGQDASYKSAQVMQFFIDQLGAEATLIDLRKFDISTSLRMEDLQSKLKNIASVSGAPNQANLTAILYWKAASNSNHNSFLTAAEPTPFLDLWNHFRNSKVQGWDKEHHWIKVFPEIGPLQAYLIASDYAIAGLATIPTPAEMAKVILTINSSGIKGLCLLNLPWSNENEIASSLQYVYEYLLQEIPTMQQEQMKFNIFVIEHSLSLCKMSQASSNSAIAQNISMEELEKRVKILELQNQTLTAKNRTLQAGKTGPQLISDSTPSESVKSVSSVDDADTEKSILSKADKRKLWHCGGALIVFCHLWWEK</sequence>
<name>A0AA39JN18_ARMTA</name>
<dbReference type="AlphaFoldDB" id="A0AA39JN18"/>
<dbReference type="RefSeq" id="XP_060324732.1">
    <property type="nucleotide sequence ID" value="XM_060478273.1"/>
</dbReference>